<dbReference type="GO" id="GO:0007165">
    <property type="term" value="P:signal transduction"/>
    <property type="evidence" value="ECO:0007669"/>
    <property type="project" value="UniProtKB-KW"/>
</dbReference>
<reference evidence="11" key="1">
    <citation type="submission" date="2022-08" db="UniProtKB">
        <authorList>
            <consortium name="EnsemblMetazoa"/>
        </authorList>
    </citation>
    <scope>IDENTIFICATION</scope>
    <source>
        <strain evidence="11">Israel</strain>
    </source>
</reference>
<keyword evidence="7 10" id="KW-0472">Membrane</keyword>
<evidence type="ECO:0000256" key="7">
    <source>
        <dbReference type="ARBA" id="ARBA00023136"/>
    </source>
</evidence>
<evidence type="ECO:0000256" key="5">
    <source>
        <dbReference type="ARBA" id="ARBA00022725"/>
    </source>
</evidence>
<protein>
    <recommendedName>
        <fullName evidence="10">Odorant receptor</fullName>
    </recommendedName>
</protein>
<organism evidence="11 12">
    <name type="scientific">Phlebotomus papatasi</name>
    <name type="common">Sandfly</name>
    <dbReference type="NCBI Taxonomy" id="29031"/>
    <lineage>
        <taxon>Eukaryota</taxon>
        <taxon>Metazoa</taxon>
        <taxon>Ecdysozoa</taxon>
        <taxon>Arthropoda</taxon>
        <taxon>Hexapoda</taxon>
        <taxon>Insecta</taxon>
        <taxon>Pterygota</taxon>
        <taxon>Neoptera</taxon>
        <taxon>Endopterygota</taxon>
        <taxon>Diptera</taxon>
        <taxon>Nematocera</taxon>
        <taxon>Psychodoidea</taxon>
        <taxon>Psychodidae</taxon>
        <taxon>Phlebotomus</taxon>
        <taxon>Phlebotomus</taxon>
    </lineage>
</organism>
<feature type="transmembrane region" description="Helical" evidence="10">
    <location>
        <begin position="40"/>
        <end position="60"/>
    </location>
</feature>
<dbReference type="GO" id="GO:0004984">
    <property type="term" value="F:olfactory receptor activity"/>
    <property type="evidence" value="ECO:0007669"/>
    <property type="project" value="InterPro"/>
</dbReference>
<keyword evidence="3 10" id="KW-0716">Sensory transduction</keyword>
<evidence type="ECO:0000313" key="12">
    <source>
        <dbReference type="Proteomes" id="UP000092462"/>
    </source>
</evidence>
<keyword evidence="9 10" id="KW-0807">Transducer</keyword>
<evidence type="ECO:0000256" key="6">
    <source>
        <dbReference type="ARBA" id="ARBA00022989"/>
    </source>
</evidence>
<dbReference type="EnsemblMetazoa" id="PPAI013201-RA">
    <property type="protein sequence ID" value="PPAI013201-PA"/>
    <property type="gene ID" value="PPAI013201"/>
</dbReference>
<sequence>MTKVVVDLKVDLKSIYERLLQSMDNNITKYDLQFLVKDNLLAFSLSQVIAYVILLLYPPLVIQTLVQYSHDFVQMMYCLTTSGIYFSIMARLYSFKYKWTKARELSTEMNRALERMENSVQVKKIGEQYLLFAEKVFGIVKVTFSFCGSILLICSTLLFLLTGNKLLPYEMYIPGIDHTTTIGFLETFTYQIMLTKVGVDIIICSAGHFFCHMVLEIGHLEILKEHLREFDKLIKDDQIEQDRASICKIIKIIVVEHQSHLKIMRSFNSFCSLQGFIVIMSETAILIILAFVLMCKFWYQGIGLILGCCGDMFAVTLAGTFFSIACESFECAVYASKWYCLPPDLQMNFVIIMRATQNPVKPTMAGYLPIELRTFVLCMKHVYTVTMLLYNFVV</sequence>
<proteinExistence type="inferred from homology"/>
<dbReference type="PANTHER" id="PTHR21137:SF35">
    <property type="entry name" value="ODORANT RECEPTOR 19A-RELATED"/>
    <property type="match status" value="1"/>
</dbReference>
<dbReference type="Pfam" id="PF02949">
    <property type="entry name" value="7tm_6"/>
    <property type="match status" value="1"/>
</dbReference>
<feature type="transmembrane region" description="Helical" evidence="10">
    <location>
        <begin position="72"/>
        <end position="93"/>
    </location>
</feature>
<dbReference type="VEuPathDB" id="VectorBase:PPAI013201"/>
<keyword evidence="4 10" id="KW-0812">Transmembrane</keyword>
<keyword evidence="6 10" id="KW-1133">Transmembrane helix</keyword>
<comment type="similarity">
    <text evidence="10">Belongs to the insect chemoreceptor superfamily. Heteromeric odorant receptor channel (TC 1.A.69) family.</text>
</comment>
<dbReference type="InterPro" id="IPR004117">
    <property type="entry name" value="7tm6_olfct_rcpt"/>
</dbReference>
<evidence type="ECO:0000256" key="10">
    <source>
        <dbReference type="RuleBase" id="RU351113"/>
    </source>
</evidence>
<dbReference type="VEuPathDB" id="VectorBase:PPAPM1_005793"/>
<keyword evidence="2" id="KW-1003">Cell membrane</keyword>
<accession>A0A3F2ZEG5</accession>
<feature type="transmembrane region" description="Helical" evidence="10">
    <location>
        <begin position="139"/>
        <end position="161"/>
    </location>
</feature>
<keyword evidence="5 10" id="KW-0552">Olfaction</keyword>
<evidence type="ECO:0000256" key="1">
    <source>
        <dbReference type="ARBA" id="ARBA00004651"/>
    </source>
</evidence>
<evidence type="ECO:0000256" key="8">
    <source>
        <dbReference type="ARBA" id="ARBA00023170"/>
    </source>
</evidence>
<evidence type="ECO:0000256" key="3">
    <source>
        <dbReference type="ARBA" id="ARBA00022606"/>
    </source>
</evidence>
<feature type="transmembrane region" description="Helical" evidence="10">
    <location>
        <begin position="273"/>
        <end position="295"/>
    </location>
</feature>
<evidence type="ECO:0000256" key="4">
    <source>
        <dbReference type="ARBA" id="ARBA00022692"/>
    </source>
</evidence>
<keyword evidence="12" id="KW-1185">Reference proteome</keyword>
<dbReference type="GO" id="GO:0005886">
    <property type="term" value="C:plasma membrane"/>
    <property type="evidence" value="ECO:0007669"/>
    <property type="project" value="UniProtKB-SubCell"/>
</dbReference>
<keyword evidence="8 10" id="KW-0675">Receptor</keyword>
<dbReference type="AlphaFoldDB" id="A0A3F2ZEG5"/>
<evidence type="ECO:0000256" key="2">
    <source>
        <dbReference type="ARBA" id="ARBA00022475"/>
    </source>
</evidence>
<dbReference type="PANTHER" id="PTHR21137">
    <property type="entry name" value="ODORANT RECEPTOR"/>
    <property type="match status" value="1"/>
</dbReference>
<comment type="subcellular location">
    <subcellularLocation>
        <location evidence="1 10">Cell membrane</location>
        <topology evidence="1 10">Multi-pass membrane protein</topology>
    </subcellularLocation>
</comment>
<evidence type="ECO:0000256" key="9">
    <source>
        <dbReference type="ARBA" id="ARBA00023224"/>
    </source>
</evidence>
<evidence type="ECO:0000313" key="11">
    <source>
        <dbReference type="EnsemblMetazoa" id="PPAI013201-PA"/>
    </source>
</evidence>
<name>A0A3F2ZEG5_PHLPP</name>
<comment type="caution">
    <text evidence="10">Lacks conserved residue(s) required for the propagation of feature annotation.</text>
</comment>
<dbReference type="EMBL" id="AJVK01044225">
    <property type="status" value="NOT_ANNOTATED_CDS"/>
    <property type="molecule type" value="Genomic_DNA"/>
</dbReference>
<dbReference type="GO" id="GO:0005549">
    <property type="term" value="F:odorant binding"/>
    <property type="evidence" value="ECO:0007669"/>
    <property type="project" value="InterPro"/>
</dbReference>
<feature type="transmembrane region" description="Helical" evidence="10">
    <location>
        <begin position="302"/>
        <end position="324"/>
    </location>
</feature>
<dbReference type="Proteomes" id="UP000092462">
    <property type="component" value="Unassembled WGS sequence"/>
</dbReference>